<dbReference type="AlphaFoldDB" id="A0A1V4IDX0"/>
<dbReference type="SUPFAM" id="SSF82866">
    <property type="entry name" value="Multidrug efflux transporter AcrB transmembrane domain"/>
    <property type="match status" value="2"/>
</dbReference>
<dbReference type="InterPro" id="IPR000731">
    <property type="entry name" value="SSD"/>
</dbReference>
<dbReference type="Gene3D" id="1.20.1640.10">
    <property type="entry name" value="Multidrug efflux transporter AcrB transmembrane domain"/>
    <property type="match status" value="2"/>
</dbReference>
<evidence type="ECO:0000256" key="3">
    <source>
        <dbReference type="ARBA" id="ARBA00022692"/>
    </source>
</evidence>
<evidence type="ECO:0000256" key="4">
    <source>
        <dbReference type="ARBA" id="ARBA00022989"/>
    </source>
</evidence>
<comment type="subcellular location">
    <subcellularLocation>
        <location evidence="1">Cell membrane</location>
        <topology evidence="1">Multi-pass membrane protein</topology>
    </subcellularLocation>
</comment>
<dbReference type="GO" id="GO:0005886">
    <property type="term" value="C:plasma membrane"/>
    <property type="evidence" value="ECO:0007669"/>
    <property type="project" value="UniProtKB-SubCell"/>
</dbReference>
<feature type="transmembrane region" description="Helical" evidence="6">
    <location>
        <begin position="363"/>
        <end position="381"/>
    </location>
</feature>
<feature type="transmembrane region" description="Helical" evidence="6">
    <location>
        <begin position="20"/>
        <end position="39"/>
    </location>
</feature>
<feature type="transmembrane region" description="Helical" evidence="6">
    <location>
        <begin position="587"/>
        <end position="608"/>
    </location>
</feature>
<feature type="transmembrane region" description="Helical" evidence="6">
    <location>
        <begin position="267"/>
        <end position="300"/>
    </location>
</feature>
<feature type="transmembrane region" description="Helical" evidence="6">
    <location>
        <begin position="663"/>
        <end position="688"/>
    </location>
</feature>
<feature type="transmembrane region" description="Helical" evidence="6">
    <location>
        <begin position="207"/>
        <end position="226"/>
    </location>
</feature>
<dbReference type="STRING" id="1450648.CLORY_37460"/>
<feature type="transmembrane region" description="Helical" evidence="6">
    <location>
        <begin position="523"/>
        <end position="542"/>
    </location>
</feature>
<dbReference type="OrthoDB" id="7051771at2"/>
<dbReference type="InterPro" id="IPR050545">
    <property type="entry name" value="Mycobact_MmpL"/>
</dbReference>
<feature type="transmembrane region" description="Helical" evidence="6">
    <location>
        <begin position="180"/>
        <end position="200"/>
    </location>
</feature>
<dbReference type="PANTHER" id="PTHR33406:SF13">
    <property type="entry name" value="MEMBRANE PROTEIN YDFJ"/>
    <property type="match status" value="1"/>
</dbReference>
<dbReference type="EMBL" id="MZGV01000062">
    <property type="protein sequence ID" value="OPJ58182.1"/>
    <property type="molecule type" value="Genomic_DNA"/>
</dbReference>
<dbReference type="PANTHER" id="PTHR33406">
    <property type="entry name" value="MEMBRANE PROTEIN MJ1562-RELATED"/>
    <property type="match status" value="1"/>
</dbReference>
<dbReference type="Pfam" id="PF03176">
    <property type="entry name" value="MMPL"/>
    <property type="match status" value="2"/>
</dbReference>
<gene>
    <name evidence="8" type="primary">ydfJ</name>
    <name evidence="8" type="ORF">CLORY_37460</name>
</gene>
<organism evidence="8 9">
    <name type="scientific">Clostridium oryzae</name>
    <dbReference type="NCBI Taxonomy" id="1450648"/>
    <lineage>
        <taxon>Bacteria</taxon>
        <taxon>Bacillati</taxon>
        <taxon>Bacillota</taxon>
        <taxon>Clostridia</taxon>
        <taxon>Eubacteriales</taxon>
        <taxon>Clostridiaceae</taxon>
        <taxon>Clostridium</taxon>
    </lineage>
</organism>
<sequence>MAKLLYNLGKWVYERPKRVLAFWVLAIVIMTSLALNLGINFKGDMTIPGTKSEKAGKVLQKAFGKGKDQGSIRLIFKVKDGKSFDDTSVKEAVNKLITKVQDNDKAVIAVSDPYKTGTINSTRKIGYADITYKVPADDVKNSSKNKVLNSLKITRNKGIKTELGGSVKLSGTTVEGTSEAVSIVVAFFILVITFGSLLAAGLPIVTALIGLAAGLMGVILATNFFSMSSLSISLASMVGLAVGIDYALFIVSRFRQNVSDGNEIKEALALAMGTAGSSVLFAGTTVIIALCGLSLVGVPFLGVMGLAAAFVVFSVILVSLTAVPAVIRLTGKHIAPRKKKKANVKEKNKESNLWGRFVTKHPVIIILAVILLAVGISYSALDMQLGLPDNATKPKNSTERKGYDIIAEGFGKGFNGKLVVVVDGRKAGSNSQKAIQNSANKIKDLSDIASMTPPIPNKTGKIAIINIIPKSGPNDEKTKDLVKDIRNLSSDTEKTNDVKLMVTGTTAVNIDISDKLAQALPEFAIVVLGLAFVLMTIVFRSILVPIKAVLGFLMTLGATMGFAVLTLHKGNFAELLGIPRAAPILCFIPIIAVGILFGLAMDYEVFLVSRMRENYTKTGDAKKSVTSGIKLGGTVVSAAGLIMISVFASFATNGDINLKSMGLPLAFGIFFDAFIVRMTFVPAVMALLGNKAWYMPKWLDKILPKFDIEGDSLPKEEGAA</sequence>
<feature type="transmembrane region" description="Helical" evidence="6">
    <location>
        <begin position="232"/>
        <end position="255"/>
    </location>
</feature>
<feature type="transmembrane region" description="Helical" evidence="6">
    <location>
        <begin position="629"/>
        <end position="651"/>
    </location>
</feature>
<dbReference type="PROSITE" id="PS50156">
    <property type="entry name" value="SSD"/>
    <property type="match status" value="1"/>
</dbReference>
<feature type="transmembrane region" description="Helical" evidence="6">
    <location>
        <begin position="306"/>
        <end position="331"/>
    </location>
</feature>
<protein>
    <submittedName>
        <fullName evidence="8">Membrane protein YdfJ</fullName>
    </submittedName>
</protein>
<evidence type="ECO:0000313" key="9">
    <source>
        <dbReference type="Proteomes" id="UP000190080"/>
    </source>
</evidence>
<feature type="domain" description="SSD" evidence="7">
    <location>
        <begin position="182"/>
        <end position="329"/>
    </location>
</feature>
<name>A0A1V4IDX0_9CLOT</name>
<comment type="caution">
    <text evidence="8">The sequence shown here is derived from an EMBL/GenBank/DDBJ whole genome shotgun (WGS) entry which is preliminary data.</text>
</comment>
<evidence type="ECO:0000256" key="5">
    <source>
        <dbReference type="ARBA" id="ARBA00023136"/>
    </source>
</evidence>
<dbReference type="RefSeq" id="WP_079427327.1">
    <property type="nucleotide sequence ID" value="NZ_MZGV01000062.1"/>
</dbReference>
<dbReference type="InterPro" id="IPR004869">
    <property type="entry name" value="MMPL_dom"/>
</dbReference>
<evidence type="ECO:0000256" key="6">
    <source>
        <dbReference type="SAM" id="Phobius"/>
    </source>
</evidence>
<proteinExistence type="predicted"/>
<reference evidence="8 9" key="1">
    <citation type="submission" date="2017-03" db="EMBL/GenBank/DDBJ databases">
        <title>Genome sequence of Clostridium oryzae DSM 28571.</title>
        <authorList>
            <person name="Poehlein A."/>
            <person name="Daniel R."/>
        </authorList>
    </citation>
    <scope>NUCLEOTIDE SEQUENCE [LARGE SCALE GENOMIC DNA]</scope>
    <source>
        <strain evidence="8 9">DSM 28571</strain>
    </source>
</reference>
<keyword evidence="9" id="KW-1185">Reference proteome</keyword>
<keyword evidence="3 6" id="KW-0812">Transmembrane</keyword>
<keyword evidence="5 6" id="KW-0472">Membrane</keyword>
<feature type="transmembrane region" description="Helical" evidence="6">
    <location>
        <begin position="549"/>
        <end position="567"/>
    </location>
</feature>
<accession>A0A1V4IDX0</accession>
<evidence type="ECO:0000256" key="1">
    <source>
        <dbReference type="ARBA" id="ARBA00004651"/>
    </source>
</evidence>
<evidence type="ECO:0000313" key="8">
    <source>
        <dbReference type="EMBL" id="OPJ58182.1"/>
    </source>
</evidence>
<keyword evidence="2" id="KW-1003">Cell membrane</keyword>
<dbReference type="Proteomes" id="UP000190080">
    <property type="component" value="Unassembled WGS sequence"/>
</dbReference>
<evidence type="ECO:0000256" key="2">
    <source>
        <dbReference type="ARBA" id="ARBA00022475"/>
    </source>
</evidence>
<keyword evidence="4 6" id="KW-1133">Transmembrane helix</keyword>
<evidence type="ECO:0000259" key="7">
    <source>
        <dbReference type="PROSITE" id="PS50156"/>
    </source>
</evidence>